<name>A0A9W9SHB1_9EURO</name>
<dbReference type="EMBL" id="JAPZBU010000011">
    <property type="protein sequence ID" value="KAJ5378586.1"/>
    <property type="molecule type" value="Genomic_DNA"/>
</dbReference>
<evidence type="ECO:0000313" key="2">
    <source>
        <dbReference type="EMBL" id="KAJ5378586.1"/>
    </source>
</evidence>
<dbReference type="InterPro" id="IPR029056">
    <property type="entry name" value="Ribokinase-like"/>
</dbReference>
<dbReference type="OrthoDB" id="497927at2759"/>
<dbReference type="Pfam" id="PF00294">
    <property type="entry name" value="PfkB"/>
    <property type="match status" value="1"/>
</dbReference>
<reference evidence="2" key="2">
    <citation type="journal article" date="2023" name="IMA Fungus">
        <title>Comparative genomic study of the Penicillium genus elucidates a diverse pangenome and 15 lateral gene transfer events.</title>
        <authorList>
            <person name="Petersen C."/>
            <person name="Sorensen T."/>
            <person name="Nielsen M.R."/>
            <person name="Sondergaard T.E."/>
            <person name="Sorensen J.L."/>
            <person name="Fitzpatrick D.A."/>
            <person name="Frisvad J.C."/>
            <person name="Nielsen K.L."/>
        </authorList>
    </citation>
    <scope>NUCLEOTIDE SEQUENCE</scope>
    <source>
        <strain evidence="2">IBT 29677</strain>
    </source>
</reference>
<accession>A0A9W9SHB1</accession>
<keyword evidence="3" id="KW-1185">Reference proteome</keyword>
<dbReference type="SUPFAM" id="SSF53613">
    <property type="entry name" value="Ribokinase-like"/>
    <property type="match status" value="1"/>
</dbReference>
<proteinExistence type="predicted"/>
<feature type="domain" description="Carbohydrate kinase PfkB" evidence="1">
    <location>
        <begin position="105"/>
        <end position="248"/>
    </location>
</feature>
<evidence type="ECO:0000259" key="1">
    <source>
        <dbReference type="Pfam" id="PF00294"/>
    </source>
</evidence>
<dbReference type="GeneID" id="81375322"/>
<sequence length="281" mass="30543">MDKQAIYFASFGSVVLDEIRFPNQEPLTNILGGSGAYAKKFKYTTPLILTEEEKLHGTIVLSSKSFHYLASPADLKPRLLKLLTIRAQMGISHRPLTIWEPSPLTSNPDNFQACLDMAKLVDVFSPNHLELAATFGALYSSETQKSEIETLALKVLSSGVGPDGNGVVVIRAGENGCLVQSRDIGPKWLPPFYVAAMQEEQASGVVDPTGAGNAFLGAFSIGYLETGDVIEAAKYGSVAASFALEQVGMPRRSKEGQKELWNGASVRRRLDEYKARQKSTN</sequence>
<organism evidence="2 3">
    <name type="scientific">Penicillium cosmopolitanum</name>
    <dbReference type="NCBI Taxonomy" id="1131564"/>
    <lineage>
        <taxon>Eukaryota</taxon>
        <taxon>Fungi</taxon>
        <taxon>Dikarya</taxon>
        <taxon>Ascomycota</taxon>
        <taxon>Pezizomycotina</taxon>
        <taxon>Eurotiomycetes</taxon>
        <taxon>Eurotiomycetidae</taxon>
        <taxon>Eurotiales</taxon>
        <taxon>Aspergillaceae</taxon>
        <taxon>Penicillium</taxon>
    </lineage>
</organism>
<dbReference type="Gene3D" id="3.40.1190.20">
    <property type="match status" value="1"/>
</dbReference>
<dbReference type="PANTHER" id="PTHR47098">
    <property type="entry name" value="PROTEIN MAK32"/>
    <property type="match status" value="1"/>
</dbReference>
<protein>
    <recommendedName>
        <fullName evidence="1">Carbohydrate kinase PfkB domain-containing protein</fullName>
    </recommendedName>
</protein>
<comment type="caution">
    <text evidence="2">The sequence shown here is derived from an EMBL/GenBank/DDBJ whole genome shotgun (WGS) entry which is preliminary data.</text>
</comment>
<reference evidence="2" key="1">
    <citation type="submission" date="2022-12" db="EMBL/GenBank/DDBJ databases">
        <authorList>
            <person name="Petersen C."/>
        </authorList>
    </citation>
    <scope>NUCLEOTIDE SEQUENCE</scope>
    <source>
        <strain evidence="2">IBT 29677</strain>
    </source>
</reference>
<dbReference type="InterPro" id="IPR011611">
    <property type="entry name" value="PfkB_dom"/>
</dbReference>
<evidence type="ECO:0000313" key="3">
    <source>
        <dbReference type="Proteomes" id="UP001147747"/>
    </source>
</evidence>
<dbReference type="PANTHER" id="PTHR47098:SF1">
    <property type="entry name" value="PFKB FAMILY CARBOHYDRATE KINASE SUPERFAMILY (AFU_ORTHOLOGUE AFUA_4G09500)"/>
    <property type="match status" value="1"/>
</dbReference>
<dbReference type="AlphaFoldDB" id="A0A9W9SHB1"/>
<gene>
    <name evidence="2" type="ORF">N7509_011705</name>
</gene>
<dbReference type="Proteomes" id="UP001147747">
    <property type="component" value="Unassembled WGS sequence"/>
</dbReference>
<dbReference type="RefSeq" id="XP_056482372.1">
    <property type="nucleotide sequence ID" value="XM_056636342.1"/>
</dbReference>